<organism evidence="3">
    <name type="scientific">Colletotrichum graminicola (strain M1.001 / M2 / FGSC 10212)</name>
    <name type="common">Maize anthracnose fungus</name>
    <name type="synonym">Glomerella graminicola</name>
    <dbReference type="NCBI Taxonomy" id="645133"/>
    <lineage>
        <taxon>Eukaryota</taxon>
        <taxon>Fungi</taxon>
        <taxon>Dikarya</taxon>
        <taxon>Ascomycota</taxon>
        <taxon>Pezizomycotina</taxon>
        <taxon>Sordariomycetes</taxon>
        <taxon>Hypocreomycetidae</taxon>
        <taxon>Glomerellales</taxon>
        <taxon>Glomerellaceae</taxon>
        <taxon>Colletotrichum</taxon>
        <taxon>Colletotrichum graminicola species complex</taxon>
    </lineage>
</organism>
<protein>
    <submittedName>
        <fullName evidence="2">Uncharacterized protein</fullName>
    </submittedName>
</protein>
<proteinExistence type="predicted"/>
<reference evidence="3" key="1">
    <citation type="journal article" date="2012" name="Nat. Genet.">
        <title>Lifestyle transitions in plant pathogenic Colletotrichum fungi deciphered by genome and transcriptome analyses.</title>
        <authorList>
            <person name="O'Connell R.J."/>
            <person name="Thon M.R."/>
            <person name="Hacquard S."/>
            <person name="Amyotte S.G."/>
            <person name="Kleemann J."/>
            <person name="Torres M.F."/>
            <person name="Damm U."/>
            <person name="Buiate E.A."/>
            <person name="Epstein L."/>
            <person name="Alkan N."/>
            <person name="Altmueller J."/>
            <person name="Alvarado-Balderrama L."/>
            <person name="Bauser C.A."/>
            <person name="Becker C."/>
            <person name="Birren B.W."/>
            <person name="Chen Z."/>
            <person name="Choi J."/>
            <person name="Crouch J.A."/>
            <person name="Duvick J.P."/>
            <person name="Farman M.A."/>
            <person name="Gan P."/>
            <person name="Heiman D."/>
            <person name="Henrissat B."/>
            <person name="Howard R.J."/>
            <person name="Kabbage M."/>
            <person name="Koch C."/>
            <person name="Kracher B."/>
            <person name="Kubo Y."/>
            <person name="Law A.D."/>
            <person name="Lebrun M.-H."/>
            <person name="Lee Y.-H."/>
            <person name="Miyara I."/>
            <person name="Moore N."/>
            <person name="Neumann U."/>
            <person name="Nordstroem K."/>
            <person name="Panaccione D.G."/>
            <person name="Panstruga R."/>
            <person name="Place M."/>
            <person name="Proctor R.H."/>
            <person name="Prusky D."/>
            <person name="Rech G."/>
            <person name="Reinhardt R."/>
            <person name="Rollins J.A."/>
            <person name="Rounsley S."/>
            <person name="Schardl C.L."/>
            <person name="Schwartz D.C."/>
            <person name="Shenoy N."/>
            <person name="Shirasu K."/>
            <person name="Sikhakolli U.R."/>
            <person name="Stueber K."/>
            <person name="Sukno S.A."/>
            <person name="Sweigard J.A."/>
            <person name="Takano Y."/>
            <person name="Takahara H."/>
            <person name="Trail F."/>
            <person name="van der Does H.C."/>
            <person name="Voll L.M."/>
            <person name="Will I."/>
            <person name="Young S."/>
            <person name="Zeng Q."/>
            <person name="Zhang J."/>
            <person name="Zhou S."/>
            <person name="Dickman M.B."/>
            <person name="Schulze-Lefert P."/>
            <person name="Ver Loren van Themaat E."/>
            <person name="Ma L.-J."/>
            <person name="Vaillancourt L.J."/>
        </authorList>
    </citation>
    <scope>NUCLEOTIDE SEQUENCE [LARGE SCALE GENOMIC DNA]</scope>
    <source>
        <strain evidence="3">M1.001 / M2 / FGSC 10212</strain>
    </source>
</reference>
<dbReference type="GeneID" id="24410650"/>
<dbReference type="eggNOG" id="ENOG502SSSH">
    <property type="taxonomic scope" value="Eukaryota"/>
</dbReference>
<evidence type="ECO:0000313" key="2">
    <source>
        <dbReference type="EMBL" id="EFQ30141.1"/>
    </source>
</evidence>
<dbReference type="RefSeq" id="XP_008094161.1">
    <property type="nucleotide sequence ID" value="XM_008095970.1"/>
</dbReference>
<sequence length="277" mass="30852">MAAEIPHFDDIFGGAERAVDFSPVDNLPELPMPEENDDLATIANKLAALAALVVAGKSVAVRTGYYRGSAYTTRDPVELARASMTPQELRQFNVWEKGARMPEFDFALNRKPIRNTEANRKRYERRARAMNKIWKTDVAVAENAMWVSTNLSYAIPLLELSSVELAEIQTAHRAVATATTRLNHVKEQMRRLTTSINSSCEIMQAREHALKRKIKGYKPRQGILNNNNVVGGSTGRGPTRHSRGPDPLHQRGATLPELVAPILASDSSGLPFKKRRR</sequence>
<dbReference type="AlphaFoldDB" id="E3QH03"/>
<dbReference type="OrthoDB" id="4812032at2759"/>
<dbReference type="EMBL" id="GG697347">
    <property type="protein sequence ID" value="EFQ30141.1"/>
    <property type="molecule type" value="Genomic_DNA"/>
</dbReference>
<evidence type="ECO:0000256" key="1">
    <source>
        <dbReference type="SAM" id="MobiDB-lite"/>
    </source>
</evidence>
<dbReference type="HOGENOM" id="CLU_1004755_0_0_1"/>
<name>E3QH03_COLGM</name>
<feature type="region of interest" description="Disordered" evidence="1">
    <location>
        <begin position="221"/>
        <end position="251"/>
    </location>
</feature>
<dbReference type="Proteomes" id="UP000008782">
    <property type="component" value="Unassembled WGS sequence"/>
</dbReference>
<evidence type="ECO:0000313" key="3">
    <source>
        <dbReference type="Proteomes" id="UP000008782"/>
    </source>
</evidence>
<dbReference type="VEuPathDB" id="FungiDB:GLRG_05285"/>
<gene>
    <name evidence="2" type="ORF">GLRG_05285</name>
</gene>
<keyword evidence="3" id="KW-1185">Reference proteome</keyword>
<accession>E3QH03</accession>